<dbReference type="GO" id="GO:0004650">
    <property type="term" value="F:polygalacturonase activity"/>
    <property type="evidence" value="ECO:0007669"/>
    <property type="project" value="InterPro"/>
</dbReference>
<gene>
    <name evidence="9" type="ORF">KC19_12G061100</name>
</gene>
<dbReference type="GO" id="GO:0071555">
    <property type="term" value="P:cell wall organization"/>
    <property type="evidence" value="ECO:0007669"/>
    <property type="project" value="UniProtKB-KW"/>
</dbReference>
<dbReference type="AlphaFoldDB" id="A0A8T0G5C0"/>
<dbReference type="Gene3D" id="2.160.20.10">
    <property type="entry name" value="Single-stranded right-handed beta-helix, Pectin lyase-like"/>
    <property type="match status" value="1"/>
</dbReference>
<evidence type="ECO:0000256" key="6">
    <source>
        <dbReference type="ARBA" id="ARBA00023295"/>
    </source>
</evidence>
<evidence type="ECO:0000256" key="2">
    <source>
        <dbReference type="ARBA" id="ARBA00008834"/>
    </source>
</evidence>
<keyword evidence="5 8" id="KW-0378">Hydrolase</keyword>
<keyword evidence="7" id="KW-0961">Cell wall biogenesis/degradation</keyword>
<accession>A0A8T0G5C0</accession>
<comment type="similarity">
    <text evidence="2 8">Belongs to the glycosyl hydrolase 28 family.</text>
</comment>
<keyword evidence="6 8" id="KW-0326">Glycosidase</keyword>
<dbReference type="SUPFAM" id="SSF51126">
    <property type="entry name" value="Pectin lyase-like"/>
    <property type="match status" value="1"/>
</dbReference>
<evidence type="ECO:0000256" key="5">
    <source>
        <dbReference type="ARBA" id="ARBA00022801"/>
    </source>
</evidence>
<proteinExistence type="inferred from homology"/>
<keyword evidence="3" id="KW-0134">Cell wall</keyword>
<dbReference type="EMBL" id="CM026433">
    <property type="protein sequence ID" value="KAG0554085.1"/>
    <property type="molecule type" value="Genomic_DNA"/>
</dbReference>
<evidence type="ECO:0000256" key="8">
    <source>
        <dbReference type="RuleBase" id="RU361169"/>
    </source>
</evidence>
<comment type="subcellular location">
    <subcellularLocation>
        <location evidence="1">Secreted</location>
        <location evidence="1">Cell wall</location>
    </subcellularLocation>
</comment>
<reference evidence="9" key="1">
    <citation type="submission" date="2020-06" db="EMBL/GenBank/DDBJ databases">
        <title>WGS assembly of Ceratodon purpureus strain R40.</title>
        <authorList>
            <person name="Carey S.B."/>
            <person name="Jenkins J."/>
            <person name="Shu S."/>
            <person name="Lovell J.T."/>
            <person name="Sreedasyam A."/>
            <person name="Maumus F."/>
            <person name="Tiley G.P."/>
            <person name="Fernandez-Pozo N."/>
            <person name="Barry K."/>
            <person name="Chen C."/>
            <person name="Wang M."/>
            <person name="Lipzen A."/>
            <person name="Daum C."/>
            <person name="Saski C.A."/>
            <person name="Payton A.C."/>
            <person name="Mcbreen J.C."/>
            <person name="Conrad R.E."/>
            <person name="Kollar L.M."/>
            <person name="Olsson S."/>
            <person name="Huttunen S."/>
            <person name="Landis J.B."/>
            <person name="Wickett N.J."/>
            <person name="Johnson M.G."/>
            <person name="Rensing S.A."/>
            <person name="Grimwood J."/>
            <person name="Schmutz J."/>
            <person name="Mcdaniel S.F."/>
        </authorList>
    </citation>
    <scope>NUCLEOTIDE SEQUENCE</scope>
    <source>
        <strain evidence="9">R40</strain>
    </source>
</reference>
<evidence type="ECO:0000313" key="10">
    <source>
        <dbReference type="Proteomes" id="UP000822688"/>
    </source>
</evidence>
<dbReference type="Pfam" id="PF00295">
    <property type="entry name" value="Glyco_hydro_28"/>
    <property type="match status" value="1"/>
</dbReference>
<keyword evidence="4" id="KW-0964">Secreted</keyword>
<dbReference type="InterPro" id="IPR012334">
    <property type="entry name" value="Pectin_lyas_fold"/>
</dbReference>
<dbReference type="PANTHER" id="PTHR31375">
    <property type="match status" value="1"/>
</dbReference>
<evidence type="ECO:0008006" key="11">
    <source>
        <dbReference type="Google" id="ProtNLM"/>
    </source>
</evidence>
<evidence type="ECO:0000256" key="7">
    <source>
        <dbReference type="ARBA" id="ARBA00023316"/>
    </source>
</evidence>
<evidence type="ECO:0000256" key="1">
    <source>
        <dbReference type="ARBA" id="ARBA00004191"/>
    </source>
</evidence>
<protein>
    <recommendedName>
        <fullName evidence="11">Polygalacturonase</fullName>
    </recommendedName>
</protein>
<sequence length="299" mass="32809">MDFFSLEVQSRPLKLVFIFLLLVGSGFVQVSEARYLYSKGFNVLSYGAVGDGDHDDTEAFEKAWKDVCATQDGILEVPIGHTFLVNPITFSGLCKGRTNFQLDGEIKAPKSMDAWKGKGLNWIVFEEMSNLIVSGKGTFNGQGQNWWSCKQKKKCKRAPTAVLFSKCDDCTITGVKFVDSQQKHFVFSDSNNGLVDSITIEAPPDSPNTDGIHLNVCTNMIIRNSNVKTGDDCVSIGKKNSNIKINNMYCGVGCHGISIGSLGKDHGEVERVTDVEVSNSVLEETTNGLRIKTWAVCLN</sequence>
<organism evidence="9 10">
    <name type="scientific">Ceratodon purpureus</name>
    <name type="common">Fire moss</name>
    <name type="synonym">Dicranum purpureum</name>
    <dbReference type="NCBI Taxonomy" id="3225"/>
    <lineage>
        <taxon>Eukaryota</taxon>
        <taxon>Viridiplantae</taxon>
        <taxon>Streptophyta</taxon>
        <taxon>Embryophyta</taxon>
        <taxon>Bryophyta</taxon>
        <taxon>Bryophytina</taxon>
        <taxon>Bryopsida</taxon>
        <taxon>Dicranidae</taxon>
        <taxon>Pseudoditrichales</taxon>
        <taxon>Ditrichaceae</taxon>
        <taxon>Ceratodon</taxon>
    </lineage>
</organism>
<keyword evidence="10" id="KW-1185">Reference proteome</keyword>
<dbReference type="InterPro" id="IPR000743">
    <property type="entry name" value="Glyco_hydro_28"/>
</dbReference>
<dbReference type="InterPro" id="IPR011050">
    <property type="entry name" value="Pectin_lyase_fold/virulence"/>
</dbReference>
<evidence type="ECO:0000256" key="4">
    <source>
        <dbReference type="ARBA" id="ARBA00022525"/>
    </source>
</evidence>
<dbReference type="GO" id="GO:0005975">
    <property type="term" value="P:carbohydrate metabolic process"/>
    <property type="evidence" value="ECO:0007669"/>
    <property type="project" value="InterPro"/>
</dbReference>
<evidence type="ECO:0000313" key="9">
    <source>
        <dbReference type="EMBL" id="KAG0554085.1"/>
    </source>
</evidence>
<evidence type="ECO:0000256" key="3">
    <source>
        <dbReference type="ARBA" id="ARBA00022512"/>
    </source>
</evidence>
<name>A0A8T0G5C0_CERPU</name>
<dbReference type="Proteomes" id="UP000822688">
    <property type="component" value="Chromosome 12"/>
</dbReference>
<comment type="caution">
    <text evidence="9">The sequence shown here is derived from an EMBL/GenBank/DDBJ whole genome shotgun (WGS) entry which is preliminary data.</text>
</comment>